<dbReference type="Proteomes" id="UP000673975">
    <property type="component" value="Unassembled WGS sequence"/>
</dbReference>
<protein>
    <recommendedName>
        <fullName evidence="1">DUF5723 domain-containing protein</fullName>
    </recommendedName>
</protein>
<feature type="domain" description="DUF5723" evidence="1">
    <location>
        <begin position="65"/>
        <end position="454"/>
    </location>
</feature>
<comment type="caution">
    <text evidence="2">The sequence shown here is derived from an EMBL/GenBank/DDBJ whole genome shotgun (WGS) entry which is preliminary data.</text>
</comment>
<gene>
    <name evidence="2" type="ORF">NATSA_09675</name>
</gene>
<dbReference type="AlphaFoldDB" id="A0A8J7RLB5"/>
<dbReference type="Gene3D" id="2.40.160.60">
    <property type="entry name" value="Outer membrane protein transport protein (OMPP1/FadL/TodX)"/>
    <property type="match status" value="1"/>
</dbReference>
<organism evidence="2 3">
    <name type="scientific">Natronogracilivirga saccharolytica</name>
    <dbReference type="NCBI Taxonomy" id="2812953"/>
    <lineage>
        <taxon>Bacteria</taxon>
        <taxon>Pseudomonadati</taxon>
        <taxon>Balneolota</taxon>
        <taxon>Balneolia</taxon>
        <taxon>Balneolales</taxon>
        <taxon>Cyclonatronaceae</taxon>
        <taxon>Natronogracilivirga</taxon>
    </lineage>
</organism>
<proteinExistence type="predicted"/>
<name>A0A8J7RLB5_9BACT</name>
<evidence type="ECO:0000259" key="1">
    <source>
        <dbReference type="Pfam" id="PF18990"/>
    </source>
</evidence>
<keyword evidence="3" id="KW-1185">Reference proteome</keyword>
<dbReference type="EMBL" id="JAFIDN010000007">
    <property type="protein sequence ID" value="MBP3192930.1"/>
    <property type="molecule type" value="Genomic_DNA"/>
</dbReference>
<sequence>MNLRKGILLPVLLTIAGLIFQPGYCAFAQGMHTTATSMALGGGGSAYVPGYHAAFVNPANLMLPERDTRITLGVLGGVRSSAGGSLVNISLYNKHFTKGHVLDSDRVMDISDDWFGTSRNAMGYAGADVSVVPLGASYRRDRMAFSSAIRARTLSSARMSKGFFELALTGLSSKVFKDPKNVDLSGEFLGMWEWSFGYAMEVWRNSERFEPGAQRIYAGIAPKLLFGMGYARIGLESSLQVTGQNQGQARVHHEFDYKLLTVGNLTDDLEAYYQERRVRGNEDALLSDFVDDDSFSDLGGVFGTGLGLDLGATWEWYRGDIDLPVIGSGPQIIRASFSITDIGAISFDDNAGEFRAADTFDWEGVTVDFDYIDREHDGDVLDYLEYVVKDSIGSDIYGNFSSRETSSHRIGLTPAFTFGGAVTMGKLGVMLDIGKGINNRGVNSRRFYTALGSQYMLINAIPLRFGIRAGGGSSVNLSFGTGVDVRNFEFSFSVMTTPGSERRGGNIGAALSGFVVRF</sequence>
<reference evidence="2" key="1">
    <citation type="submission" date="2021-02" db="EMBL/GenBank/DDBJ databases">
        <title>Natronogracilivirga saccharolytica gen. nov. sp. nov. a new anaerobic, haloalkiliphilic carbohydrate-fermenting bacterium from soda lake and proposing of Cyclonatronumiaceae fam. nov. in the phylum Balneolaeota.</title>
        <authorList>
            <person name="Zhilina T.N."/>
            <person name="Sorokin D.Y."/>
            <person name="Zavarzina D.G."/>
            <person name="Toshchakov S.V."/>
            <person name="Kublanov I.V."/>
        </authorList>
    </citation>
    <scope>NUCLEOTIDE SEQUENCE</scope>
    <source>
        <strain evidence="2">Z-1702</strain>
    </source>
</reference>
<dbReference type="Pfam" id="PF18990">
    <property type="entry name" value="DUF5723"/>
    <property type="match status" value="1"/>
</dbReference>
<evidence type="ECO:0000313" key="3">
    <source>
        <dbReference type="Proteomes" id="UP000673975"/>
    </source>
</evidence>
<dbReference type="RefSeq" id="WP_210512093.1">
    <property type="nucleotide sequence ID" value="NZ_JAFIDN010000007.1"/>
</dbReference>
<dbReference type="InterPro" id="IPR043781">
    <property type="entry name" value="DUF5723"/>
</dbReference>
<evidence type="ECO:0000313" key="2">
    <source>
        <dbReference type="EMBL" id="MBP3192930.1"/>
    </source>
</evidence>
<accession>A0A8J7RLB5</accession>